<dbReference type="EMBL" id="WUAV01000003">
    <property type="protein sequence ID" value="KAF1760776.1"/>
    <property type="molecule type" value="Genomic_DNA"/>
</dbReference>
<protein>
    <recommendedName>
        <fullName evidence="2">F-box domain-containing protein</fullName>
    </recommendedName>
</protein>
<feature type="region of interest" description="Disordered" evidence="1">
    <location>
        <begin position="577"/>
        <end position="656"/>
    </location>
</feature>
<dbReference type="KEGG" id="crq:GCK72_009026"/>
<feature type="compositionally biased region" description="Acidic residues" evidence="1">
    <location>
        <begin position="125"/>
        <end position="156"/>
    </location>
</feature>
<reference evidence="3 4" key="1">
    <citation type="submission" date="2019-12" db="EMBL/GenBank/DDBJ databases">
        <title>Chromosome-level assembly of the Caenorhabditis remanei genome.</title>
        <authorList>
            <person name="Teterina A.A."/>
            <person name="Willis J.H."/>
            <person name="Phillips P.C."/>
        </authorList>
    </citation>
    <scope>NUCLEOTIDE SEQUENCE [LARGE SCALE GENOMIC DNA]</scope>
    <source>
        <strain evidence="3 4">PX506</strain>
        <tissue evidence="3">Whole organism</tissue>
    </source>
</reference>
<dbReference type="PROSITE" id="PS50181">
    <property type="entry name" value="FBOX"/>
    <property type="match status" value="2"/>
</dbReference>
<feature type="region of interest" description="Disordered" evidence="1">
    <location>
        <begin position="112"/>
        <end position="190"/>
    </location>
</feature>
<dbReference type="RefSeq" id="XP_053586750.1">
    <property type="nucleotide sequence ID" value="XM_053727173.1"/>
</dbReference>
<sequence>MANVVSSFPLLRLPEKALTKTLQCMIPIDRFGISWCSKRTKQIIVDMKMKACSLRVDITRFILITCYFRDDNKIELSIIPESIPRHFVGLPIKVRVSEGNCGLVDFVEYSSRNEDEESERSAGSDFDDDEDEFDEWDDDDDNEDDNDVNDSEDERESETGVSDQDSEDTSESSSSSSSSDSEDYSDEEDEVRPVHWYLRADDVRTVIAHCLEVYHKSQLSFVSFLDRADMFPIDYLRQTFTGFNAVDHSILMDRAEDPQFAHQVVRLALPAKKFNASAFIFENTESLHKVLIQNYDFISLQEPLIRNQRLIVDDLVMTNSANIEIEDALISDKDLNRFIKHWIRGSNSRMKYILLTRRGDVGFNKDTIFKGIAHQEFEEGVVREVKVTCFLGFRTIIVPSGFNFTRNDHTEATIRIKNRRGRAALEFIPYPAHLLSAAGKKRLALLVPEDKTLLDNHHPFIVLSPTMANVVSSFPLLRLPEKALTKTLQCMTAIDRFGISWCSERTKQIIVDMKLKTCSLRVNITSCILITCYFRDDNKIKITIWPENIPRHFVGLPMKVRVGERNNGLGDFVEYISRDEDEESEQYAGSDFDDDEDEFDEWDDDDDNEDDNDVNDSEDERESETSDSDGDSEDTSESSSFESEDDSEDYSDEEEKVRPVHWYLRADDVRTVINHCLEIYPKSQLSFVSFLRQADMFQIDYLRQTLNGFNTVGLSISMNRAEDPQFAHQVVRLDIPAKKLNAAAFIFENTESLHKVLIQNYDSISLQEPLIRNQRLKVDDLLMTNASRIEIENDSISDKELNRFIKHWIRGSNSRLKYMLLSRRGIVGFNKDTIFKGIAHQEFEEGVVREVNVTCFLGFRVVQIPSGFNFSRHDHTKATIRMKNRQERAALEFVVWD</sequence>
<evidence type="ECO:0000313" key="3">
    <source>
        <dbReference type="EMBL" id="KAF1760776.1"/>
    </source>
</evidence>
<evidence type="ECO:0000259" key="2">
    <source>
        <dbReference type="PROSITE" id="PS50181"/>
    </source>
</evidence>
<dbReference type="InterPro" id="IPR001810">
    <property type="entry name" value="F-box_dom"/>
</dbReference>
<dbReference type="Pfam" id="PF07735">
    <property type="entry name" value="FBA_2"/>
    <property type="match status" value="2"/>
</dbReference>
<feature type="domain" description="F-box" evidence="2">
    <location>
        <begin position="7"/>
        <end position="44"/>
    </location>
</feature>
<dbReference type="GeneID" id="9805090"/>
<proteinExistence type="predicted"/>
<dbReference type="AlphaFoldDB" id="A0A6A5H1U2"/>
<dbReference type="CTD" id="9805090"/>
<feature type="compositionally biased region" description="Acidic residues" evidence="1">
    <location>
        <begin position="180"/>
        <end position="190"/>
    </location>
</feature>
<dbReference type="PANTHER" id="PTHR22899">
    <property type="entry name" value="CYCLIN-RELATED F-BOX FAMILY"/>
    <property type="match status" value="1"/>
</dbReference>
<comment type="caution">
    <text evidence="3">The sequence shown here is derived from an EMBL/GenBank/DDBJ whole genome shotgun (WGS) entry which is preliminary data.</text>
</comment>
<name>A0A6A5H1U2_CAERE</name>
<evidence type="ECO:0000256" key="1">
    <source>
        <dbReference type="SAM" id="MobiDB-lite"/>
    </source>
</evidence>
<organism evidence="3 4">
    <name type="scientific">Caenorhabditis remanei</name>
    <name type="common">Caenorhabditis vulgaris</name>
    <dbReference type="NCBI Taxonomy" id="31234"/>
    <lineage>
        <taxon>Eukaryota</taxon>
        <taxon>Metazoa</taxon>
        <taxon>Ecdysozoa</taxon>
        <taxon>Nematoda</taxon>
        <taxon>Chromadorea</taxon>
        <taxon>Rhabditida</taxon>
        <taxon>Rhabditina</taxon>
        <taxon>Rhabditomorpha</taxon>
        <taxon>Rhabditoidea</taxon>
        <taxon>Rhabditidae</taxon>
        <taxon>Peloderinae</taxon>
        <taxon>Caenorhabditis</taxon>
    </lineage>
</organism>
<feature type="compositionally biased region" description="Acidic residues" evidence="1">
    <location>
        <begin position="579"/>
        <end position="654"/>
    </location>
</feature>
<evidence type="ECO:0000313" key="4">
    <source>
        <dbReference type="Proteomes" id="UP000483820"/>
    </source>
</evidence>
<dbReference type="PANTHER" id="PTHR22899:SF0">
    <property type="entry name" value="F-BOX ASSOCIATED DOMAIN-CONTAINING PROTEIN-RELATED"/>
    <property type="match status" value="1"/>
</dbReference>
<feature type="domain" description="F-box" evidence="2">
    <location>
        <begin position="473"/>
        <end position="510"/>
    </location>
</feature>
<dbReference type="Proteomes" id="UP000483820">
    <property type="component" value="Chromosome III"/>
</dbReference>
<dbReference type="InterPro" id="IPR053222">
    <property type="entry name" value="Zygotic_Embryogenesis-Asso"/>
</dbReference>
<accession>A0A6A5H1U2</accession>
<dbReference type="InterPro" id="IPR012885">
    <property type="entry name" value="F-box_Sdz-33"/>
</dbReference>
<dbReference type="Pfam" id="PF00646">
    <property type="entry name" value="F-box"/>
    <property type="match status" value="2"/>
</dbReference>
<gene>
    <name evidence="3" type="ORF">GCK72_009026</name>
</gene>